<comment type="caution">
    <text evidence="1">The sequence shown here is derived from an EMBL/GenBank/DDBJ whole genome shotgun (WGS) entry which is preliminary data.</text>
</comment>
<dbReference type="Proteomes" id="UP000628109">
    <property type="component" value="Unassembled WGS sequence"/>
</dbReference>
<evidence type="ECO:0000313" key="2">
    <source>
        <dbReference type="Proteomes" id="UP000628109"/>
    </source>
</evidence>
<name>A0ABQ1ELZ1_SPHSA</name>
<keyword evidence="2" id="KW-1185">Reference proteome</keyword>
<gene>
    <name evidence="1" type="ORF">GCM10019071_01950</name>
</gene>
<sequence length="78" mass="8711">MAADRPFIIDAVEKGWNDGHRQAQGHNQKQQRNAQAFDDFPDDAAHAVSRSDDRTDIARFKVSASVEMEQGARVESGR</sequence>
<organism evidence="1 2">
    <name type="scientific">Sphingobium fuliginis (strain ATCC 27551)</name>
    <dbReference type="NCBI Taxonomy" id="336203"/>
    <lineage>
        <taxon>Bacteria</taxon>
        <taxon>Pseudomonadati</taxon>
        <taxon>Pseudomonadota</taxon>
        <taxon>Alphaproteobacteria</taxon>
        <taxon>Sphingomonadales</taxon>
        <taxon>Sphingomonadaceae</taxon>
        <taxon>Sphingobium</taxon>
    </lineage>
</organism>
<protein>
    <submittedName>
        <fullName evidence="1">Uncharacterized protein</fullName>
    </submittedName>
</protein>
<accession>A0ABQ1ELZ1</accession>
<evidence type="ECO:0000313" key="1">
    <source>
        <dbReference type="EMBL" id="GFZ77110.1"/>
    </source>
</evidence>
<proteinExistence type="predicted"/>
<reference evidence="2" key="1">
    <citation type="journal article" date="2019" name="Int. J. Syst. Evol. Microbiol.">
        <title>The Global Catalogue of Microorganisms (GCM) 10K type strain sequencing project: providing services to taxonomists for standard genome sequencing and annotation.</title>
        <authorList>
            <consortium name="The Broad Institute Genomics Platform"/>
            <consortium name="The Broad Institute Genome Sequencing Center for Infectious Disease"/>
            <person name="Wu L."/>
            <person name="Ma J."/>
        </authorList>
    </citation>
    <scope>NUCLEOTIDE SEQUENCE [LARGE SCALE GENOMIC DNA]</scope>
    <source>
        <strain evidence="2">CCM 7327</strain>
    </source>
</reference>
<dbReference type="EMBL" id="BMDU01000001">
    <property type="protein sequence ID" value="GFZ77110.1"/>
    <property type="molecule type" value="Genomic_DNA"/>
</dbReference>